<dbReference type="Proteomes" id="UP000595001">
    <property type="component" value="Chromosome"/>
</dbReference>
<dbReference type="OrthoDB" id="203245at2157"/>
<dbReference type="EMBL" id="CP065856">
    <property type="protein sequence ID" value="QPV65132.1"/>
    <property type="molecule type" value="Genomic_DNA"/>
</dbReference>
<evidence type="ECO:0000256" key="1">
    <source>
        <dbReference type="SAM" id="MobiDB-lite"/>
    </source>
</evidence>
<dbReference type="Pfam" id="PF12228">
    <property type="entry name" value="DUF3604"/>
    <property type="match status" value="2"/>
</dbReference>
<evidence type="ECO:0000313" key="3">
    <source>
        <dbReference type="Proteomes" id="UP000595001"/>
    </source>
</evidence>
<dbReference type="InterPro" id="IPR016195">
    <property type="entry name" value="Pol/histidinol_Pase-like"/>
</dbReference>
<protein>
    <submittedName>
        <fullName evidence="2">DUF3604 domain-containing protein</fullName>
    </submittedName>
</protein>
<feature type="region of interest" description="Disordered" evidence="1">
    <location>
        <begin position="500"/>
        <end position="530"/>
    </location>
</feature>
<accession>A0A7U3WBY7</accession>
<dbReference type="InterPro" id="IPR022028">
    <property type="entry name" value="DUF3604"/>
</dbReference>
<dbReference type="AlphaFoldDB" id="A0A7U3WBY7"/>
<reference evidence="2 3" key="1">
    <citation type="submission" date="2020-12" db="EMBL/GenBank/DDBJ databases">
        <title>Halosimplex halophilum sp. nov. and Halosimplex salinum sp. nov., two new members of the genus Halosimplex.</title>
        <authorList>
            <person name="Cui H.L."/>
        </authorList>
    </citation>
    <scope>NUCLEOTIDE SEQUENCE [LARGE SCALE GENOMIC DNA]</scope>
    <source>
        <strain evidence="2 3">YGH94</strain>
    </source>
</reference>
<dbReference type="Gene3D" id="3.20.20.140">
    <property type="entry name" value="Metal-dependent hydrolases"/>
    <property type="match status" value="1"/>
</dbReference>
<proteinExistence type="predicted"/>
<dbReference type="KEGG" id="hlt:I7X12_15460"/>
<name>A0A7U3WBY7_9EURY</name>
<sequence length="559" mass="61960">MLTKAIESVKVFAENNPSLADIARGRRRRFDDVECVLPSRVATTESLSATVSVWDEYLRALPDYDGTLAVDSTDPEAVHPEEVDFGLTDGAVTELSGVAFETPGVQYLTLTDESGTRFVSNPVQVFESAPDERLFWGDIHLHSQFSDGAGSMSKGFRFGRDVMDLDVVAYTDHDTMGFFIPPKLQRRRMHNGHFEGMKTVTKHFHDPGEFVTLFGYEWTKQPNVGGHINVYFEGVEEAELFDSLDVDTNRYEKLFRRLTEWREETGNEVLAIPHHPAEAMYPLDFSAMEYDDEIAPLVEVYSQWGSSEQPGEAGNPKPVRMGQGEMGEPGHYVQDAHELGYRVGMMGSSDFHAPRPGRSHIHLPPHLPSLSDLWEDGIGWGHIWRIWDEGSYPGGLTGFYAEDLTRESIFESLRSRRVYATSQPHRILAEFAVDGTAVGEDDSAVVADGERTVEWLVAGTAPIERVTVVKNNADWHVVGGTTDETADLGAYTEAGEVTDDEPVTGMTWDDGRLSASGPSVADAPDGDERGSDADVYYLRVEQADDGMAWAGPVWVEPEA</sequence>
<gene>
    <name evidence="2" type="ORF">I7X12_15460</name>
</gene>
<evidence type="ECO:0000313" key="2">
    <source>
        <dbReference type="EMBL" id="QPV65132.1"/>
    </source>
</evidence>
<keyword evidence="3" id="KW-1185">Reference proteome</keyword>
<dbReference type="SUPFAM" id="SSF89550">
    <property type="entry name" value="PHP domain-like"/>
    <property type="match status" value="1"/>
</dbReference>
<organism evidence="2 3">
    <name type="scientific">Halosimplex litoreum</name>
    <dbReference type="NCBI Taxonomy" id="1198301"/>
    <lineage>
        <taxon>Archaea</taxon>
        <taxon>Methanobacteriati</taxon>
        <taxon>Methanobacteriota</taxon>
        <taxon>Stenosarchaea group</taxon>
        <taxon>Halobacteria</taxon>
        <taxon>Halobacteriales</taxon>
        <taxon>Haloarculaceae</taxon>
        <taxon>Halosimplex</taxon>
    </lineage>
</organism>